<dbReference type="SMART" id="SM00409">
    <property type="entry name" value="IG"/>
    <property type="match status" value="1"/>
</dbReference>
<feature type="compositionally biased region" description="Pro residues" evidence="2">
    <location>
        <begin position="89"/>
        <end position="100"/>
    </location>
</feature>
<proteinExistence type="predicted"/>
<dbReference type="GO" id="GO:0045214">
    <property type="term" value="P:sarcomere organization"/>
    <property type="evidence" value="ECO:0007669"/>
    <property type="project" value="UniProtKB-ARBA"/>
</dbReference>
<feature type="compositionally biased region" description="Basic and acidic residues" evidence="2">
    <location>
        <begin position="553"/>
        <end position="565"/>
    </location>
</feature>
<dbReference type="PANTHER" id="PTHR47633">
    <property type="entry name" value="IMMUNOGLOBULIN"/>
    <property type="match status" value="1"/>
</dbReference>
<accession>A0A8D9A5H5</accession>
<feature type="compositionally biased region" description="Polar residues" evidence="2">
    <location>
        <begin position="194"/>
        <end position="208"/>
    </location>
</feature>
<dbReference type="GO" id="GO:0031430">
    <property type="term" value="C:M band"/>
    <property type="evidence" value="ECO:0007669"/>
    <property type="project" value="UniProtKB-ARBA"/>
</dbReference>
<reference evidence="4" key="1">
    <citation type="submission" date="2021-05" db="EMBL/GenBank/DDBJ databases">
        <authorList>
            <person name="Alioto T."/>
            <person name="Alioto T."/>
            <person name="Gomez Garrido J."/>
        </authorList>
    </citation>
    <scope>NUCLEOTIDE SEQUENCE</scope>
</reference>
<dbReference type="InterPro" id="IPR007110">
    <property type="entry name" value="Ig-like_dom"/>
</dbReference>
<feature type="region of interest" description="Disordered" evidence="2">
    <location>
        <begin position="89"/>
        <end position="240"/>
    </location>
</feature>
<dbReference type="FunFam" id="2.60.40.10:FF:000519">
    <property type="entry name" value="Muscle M-line assembly protein unc-89"/>
    <property type="match status" value="1"/>
</dbReference>
<dbReference type="PRINTS" id="PR01217">
    <property type="entry name" value="PRICHEXTENSN"/>
</dbReference>
<feature type="compositionally biased region" description="Low complexity" evidence="2">
    <location>
        <begin position="128"/>
        <end position="151"/>
    </location>
</feature>
<dbReference type="PANTHER" id="PTHR47633:SF4">
    <property type="entry name" value="MYOPALLADIN ISOFORM X1"/>
    <property type="match status" value="1"/>
</dbReference>
<dbReference type="EMBL" id="HBUF01554599">
    <property type="protein sequence ID" value="CAG6760024.1"/>
    <property type="molecule type" value="Transcribed_RNA"/>
</dbReference>
<feature type="region of interest" description="Disordered" evidence="2">
    <location>
        <begin position="385"/>
        <end position="419"/>
    </location>
</feature>
<dbReference type="InterPro" id="IPR003599">
    <property type="entry name" value="Ig_sub"/>
</dbReference>
<name>A0A8D9A5H5_9HEMI</name>
<sequence>MSGWNTRSISANSSLFLQIRIVPFLQIQVYNPPTPARAPVYNPPTPARAPVYNPPTPAPVYKPPTPAPVYNPPPTPAYHPPTPAPVYNPPVAKPPTPQFTPKPSYVAAPPPPYTAPVHHVSPPREQSKLQSSFDQSSSYKQSSYQTTQKTTPPWVKSETSQNVVTPPWVKVSPPPTPSHSSVSQNFSSSEDRYSSTSQQRQVPIQYNGYSKPLPPKPAGNQYYKTESQESESRQYTTPTFSPQSSVVQECFSSQTVKEYQSSGNQFSNTQQQLPGTFSESSVVEEHHLKPSVAKKIWPLVQNSSSSYTSTVPSFTPTVPNFTSEPVVESSYSYERSNTDNGFVEKEVKTQKSFQKTEKQFAYPPPCRSSLKSKIAAFEEKNYHSDYDSKFDSSDSEIRRTGSLKRPDRPSSAASYGTLPKTYGRSSSACNFNKVYETTQRQYSQGDEVIPGLKPGSPPQILHASQFKRKGYNQGDSGYMADTEDFQSKVSQDGSNFISSSNKKSMLIASSHPQPSSPRHKTIEQTNRTEQSYSKATRKHGGPPNTARNPSRFVKGEFRESDYESDYEGKIKPKWRPYDSDTEDNVTYRPVRPNLSAPKRRSFHATATQPVPCPLEYDRSPVTVLTQHTALVKYPPPPKLDYHSVQTNSSSFEPKVFEDTQSMSQSESGENFHRSMNVQQSTRIMTSGGLVDTDSLLDAERRRLQRVEDMKRRFEEKSVVEAKSSSGGELYSAPHIPAIRTAMFSSSSSAQQMSHQSFVSTSSSSSADQFFNSGHHQQLTNGGANFISENFGSPRKEKDITLTDSCFNTDPTPIRRLPIFITPLRDIAVVSGGAARFECIVQADPAPSVTWSKDNQVIHPSHQHHIEFRNGVCRLTLPHAYPFDAGTYSCTAVNAVGTVETSATLTVPGEKRSLNL</sequence>
<feature type="compositionally biased region" description="Basic and acidic residues" evidence="2">
    <location>
        <begin position="385"/>
        <end position="408"/>
    </location>
</feature>
<dbReference type="Pfam" id="PF07679">
    <property type="entry name" value="I-set"/>
    <property type="match status" value="1"/>
</dbReference>
<evidence type="ECO:0000256" key="2">
    <source>
        <dbReference type="SAM" id="MobiDB-lite"/>
    </source>
</evidence>
<organism evidence="4">
    <name type="scientific">Cacopsylla melanoneura</name>
    <dbReference type="NCBI Taxonomy" id="428564"/>
    <lineage>
        <taxon>Eukaryota</taxon>
        <taxon>Metazoa</taxon>
        <taxon>Ecdysozoa</taxon>
        <taxon>Arthropoda</taxon>
        <taxon>Hexapoda</taxon>
        <taxon>Insecta</taxon>
        <taxon>Pterygota</taxon>
        <taxon>Neoptera</taxon>
        <taxon>Paraneoptera</taxon>
        <taxon>Hemiptera</taxon>
        <taxon>Sternorrhyncha</taxon>
        <taxon>Psylloidea</taxon>
        <taxon>Psyllidae</taxon>
        <taxon>Psyllinae</taxon>
        <taxon>Cacopsylla</taxon>
    </lineage>
</organism>
<feature type="region of interest" description="Disordered" evidence="2">
    <location>
        <begin position="504"/>
        <end position="565"/>
    </location>
</feature>
<dbReference type="InterPro" id="IPR013783">
    <property type="entry name" value="Ig-like_fold"/>
</dbReference>
<dbReference type="PROSITE" id="PS50835">
    <property type="entry name" value="IG_LIKE"/>
    <property type="match status" value="1"/>
</dbReference>
<dbReference type="AlphaFoldDB" id="A0A8D9A5H5"/>
<dbReference type="InterPro" id="IPR003598">
    <property type="entry name" value="Ig_sub2"/>
</dbReference>
<evidence type="ECO:0000256" key="1">
    <source>
        <dbReference type="ARBA" id="ARBA00004657"/>
    </source>
</evidence>
<dbReference type="SUPFAM" id="SSF48726">
    <property type="entry name" value="Immunoglobulin"/>
    <property type="match status" value="1"/>
</dbReference>
<evidence type="ECO:0000313" key="4">
    <source>
        <dbReference type="EMBL" id="CAG6760024.1"/>
    </source>
</evidence>
<feature type="compositionally biased region" description="Polar residues" evidence="2">
    <location>
        <begin position="523"/>
        <end position="534"/>
    </location>
</feature>
<feature type="domain" description="Ig-like" evidence="3">
    <location>
        <begin position="817"/>
        <end position="905"/>
    </location>
</feature>
<comment type="subcellular location">
    <subcellularLocation>
        <location evidence="1">Cytoplasm</location>
        <location evidence="1">Myofibril</location>
    </subcellularLocation>
</comment>
<dbReference type="InterPro" id="IPR036179">
    <property type="entry name" value="Ig-like_dom_sf"/>
</dbReference>
<dbReference type="Gene3D" id="2.60.40.10">
    <property type="entry name" value="Immunoglobulins"/>
    <property type="match status" value="1"/>
</dbReference>
<dbReference type="InterPro" id="IPR013098">
    <property type="entry name" value="Ig_I-set"/>
</dbReference>
<feature type="compositionally biased region" description="Low complexity" evidence="2">
    <location>
        <begin position="178"/>
        <end position="188"/>
    </location>
</feature>
<evidence type="ECO:0000259" key="3">
    <source>
        <dbReference type="PROSITE" id="PS50835"/>
    </source>
</evidence>
<protein>
    <submittedName>
        <fullName evidence="4">Muscle M-line assembly protein unc-89</fullName>
    </submittedName>
</protein>
<dbReference type="SMART" id="SM00408">
    <property type="entry name" value="IGc2"/>
    <property type="match status" value="1"/>
</dbReference>